<protein>
    <submittedName>
        <fullName evidence="1">Uncharacterized protein</fullName>
    </submittedName>
</protein>
<keyword evidence="2" id="KW-1185">Reference proteome</keyword>
<sequence length="326" mass="37619">MKKYIGVEISKQGAKIVVASKSGKIIKFIATYQVNYDTLEEGCFFLENMLVQLIDQYKIKRYGIKVALVGDLVIHRMIEVQAIDHKHVKNILECRINEYIPIGNHYTDFKIVAHNKKTNSFKVLLVVVSKVVIDNLTTLGRDLNLKLDIITSVGVVLSSYQKSLGKLDIIIDLGYYSTKLISYRSNNVIWSKELDIGMNLIDNSIRKEFKEEDSAAIEEFKIRYANFKPDKDNLYENIIYEIANDEIKKYLIQDILKFIQGVEEHVEDKVNKIYLIGGGAKLRNIEEYLEQQLKFTVEKFKLDEIDSVLENDPVWISLTALLNMHD</sequence>
<reference evidence="1" key="1">
    <citation type="submission" date="2016-08" db="EMBL/GenBank/DDBJ databases">
        <authorList>
            <person name="Ngugi D.K."/>
            <person name="Miyake S."/>
            <person name="Stingl U."/>
        </authorList>
    </citation>
    <scope>NUCLEOTIDE SEQUENCE</scope>
    <source>
        <strain evidence="1">SCG-B11WGA-EpuloA1</strain>
    </source>
</reference>
<dbReference type="EMBL" id="LJDB01000109">
    <property type="protein sequence ID" value="ONI37537.1"/>
    <property type="molecule type" value="Genomic_DNA"/>
</dbReference>
<evidence type="ECO:0000313" key="1">
    <source>
        <dbReference type="EMBL" id="ONI37537.1"/>
    </source>
</evidence>
<accession>A0ACC8X6F4</accession>
<name>A0ACC8X6F4_9FIRM</name>
<gene>
    <name evidence="1" type="ORF">AN396_12795</name>
</gene>
<dbReference type="Proteomes" id="UP000188605">
    <property type="component" value="Unassembled WGS sequence"/>
</dbReference>
<organism evidence="1 2">
    <name type="scientific">Candidatus Epulonipiscium fishelsonii</name>
    <dbReference type="NCBI Taxonomy" id="77094"/>
    <lineage>
        <taxon>Bacteria</taxon>
        <taxon>Bacillati</taxon>
        <taxon>Bacillota</taxon>
        <taxon>Clostridia</taxon>
        <taxon>Lachnospirales</taxon>
        <taxon>Lachnospiraceae</taxon>
        <taxon>Candidatus Epulonipiscium</taxon>
    </lineage>
</organism>
<proteinExistence type="predicted"/>
<evidence type="ECO:0000313" key="2">
    <source>
        <dbReference type="Proteomes" id="UP000188605"/>
    </source>
</evidence>
<comment type="caution">
    <text evidence="1">The sequence shown here is derived from an EMBL/GenBank/DDBJ whole genome shotgun (WGS) entry which is preliminary data.</text>
</comment>